<reference evidence="3 4" key="1">
    <citation type="submission" date="2019-09" db="EMBL/GenBank/DDBJ databases">
        <title>YIM 132180 draft genome.</title>
        <authorList>
            <person name="Zhang K."/>
        </authorList>
    </citation>
    <scope>NUCLEOTIDE SEQUENCE [LARGE SCALE GENOMIC DNA]</scope>
    <source>
        <strain evidence="3 4">YIM 132180</strain>
    </source>
</reference>
<feature type="transmembrane region" description="Helical" evidence="1">
    <location>
        <begin position="101"/>
        <end position="119"/>
    </location>
</feature>
<feature type="transmembrane region" description="Helical" evidence="1">
    <location>
        <begin position="12"/>
        <end position="36"/>
    </location>
</feature>
<evidence type="ECO:0000259" key="2">
    <source>
        <dbReference type="Pfam" id="PF06724"/>
    </source>
</evidence>
<evidence type="ECO:0000313" key="3">
    <source>
        <dbReference type="EMBL" id="KAB0680301.1"/>
    </source>
</evidence>
<accession>A0A7V7U0F8</accession>
<feature type="transmembrane region" description="Helical" evidence="1">
    <location>
        <begin position="57"/>
        <end position="81"/>
    </location>
</feature>
<keyword evidence="1" id="KW-0472">Membrane</keyword>
<sequence length="220" mass="22678">MGSKDTVQFVFGSFGGIALLVGLVLALAAFAAWRLLQAVRDVDGHGTSAKGMAVRAGLTGSAVSYAALAVFAGTLAIGVGSSGGGAKEALAKAFEAGWGEALTWLACALLVAVGIAHLFKGGTAGFEKFLSVPAESRNWLIPVCQFGLIARGLTFLLLAYLIATGVASLEDNQTPGLATALEAMSGWRFGWAFLAATGLGLIAFGIYAFAEARYRRIEVR</sequence>
<keyword evidence="4" id="KW-1185">Reference proteome</keyword>
<evidence type="ECO:0000256" key="1">
    <source>
        <dbReference type="SAM" id="Phobius"/>
    </source>
</evidence>
<organism evidence="3 4">
    <name type="scientific">Plantimonas leprariae</name>
    <dbReference type="NCBI Taxonomy" id="2615207"/>
    <lineage>
        <taxon>Bacteria</taxon>
        <taxon>Pseudomonadati</taxon>
        <taxon>Pseudomonadota</taxon>
        <taxon>Alphaproteobacteria</taxon>
        <taxon>Hyphomicrobiales</taxon>
        <taxon>Aurantimonadaceae</taxon>
        <taxon>Plantimonas</taxon>
    </lineage>
</organism>
<feature type="domain" description="DUF1206" evidence="2">
    <location>
        <begin position="56"/>
        <end position="122"/>
    </location>
</feature>
<evidence type="ECO:0000313" key="4">
    <source>
        <dbReference type="Proteomes" id="UP000432089"/>
    </source>
</evidence>
<name>A0A7V7U0F8_9HYPH</name>
<proteinExistence type="predicted"/>
<keyword evidence="1" id="KW-0812">Transmembrane</keyword>
<dbReference type="Proteomes" id="UP000432089">
    <property type="component" value="Unassembled WGS sequence"/>
</dbReference>
<dbReference type="EMBL" id="VZDO01000005">
    <property type="protein sequence ID" value="KAB0680301.1"/>
    <property type="molecule type" value="Genomic_DNA"/>
</dbReference>
<feature type="transmembrane region" description="Helical" evidence="1">
    <location>
        <begin position="189"/>
        <end position="210"/>
    </location>
</feature>
<protein>
    <submittedName>
        <fullName evidence="3">DUF1206 domain-containing protein</fullName>
    </submittedName>
</protein>
<gene>
    <name evidence="3" type="ORF">F6X38_08980</name>
</gene>
<dbReference type="Pfam" id="PF06724">
    <property type="entry name" value="DUF1206"/>
    <property type="match status" value="2"/>
</dbReference>
<dbReference type="AlphaFoldDB" id="A0A7V7U0F8"/>
<comment type="caution">
    <text evidence="3">The sequence shown here is derived from an EMBL/GenBank/DDBJ whole genome shotgun (WGS) entry which is preliminary data.</text>
</comment>
<feature type="domain" description="DUF1206" evidence="2">
    <location>
        <begin position="146"/>
        <end position="215"/>
    </location>
</feature>
<keyword evidence="1" id="KW-1133">Transmembrane helix</keyword>
<dbReference type="InterPro" id="IPR009597">
    <property type="entry name" value="DUF1206"/>
</dbReference>
<feature type="transmembrane region" description="Helical" evidence="1">
    <location>
        <begin position="139"/>
        <end position="169"/>
    </location>
</feature>